<name>A0AAN6KAK5_9PEZI</name>
<accession>A0AAN6KAK5</accession>
<dbReference type="EMBL" id="JAUJLE010000168">
    <property type="protein sequence ID" value="KAK0972561.1"/>
    <property type="molecule type" value="Genomic_DNA"/>
</dbReference>
<dbReference type="AlphaFoldDB" id="A0AAN6KAK5"/>
<dbReference type="Proteomes" id="UP001175353">
    <property type="component" value="Unassembled WGS sequence"/>
</dbReference>
<feature type="region of interest" description="Disordered" evidence="1">
    <location>
        <begin position="19"/>
        <end position="45"/>
    </location>
</feature>
<evidence type="ECO:0000313" key="3">
    <source>
        <dbReference type="Proteomes" id="UP001175353"/>
    </source>
</evidence>
<feature type="compositionally biased region" description="Polar residues" evidence="1">
    <location>
        <begin position="23"/>
        <end position="32"/>
    </location>
</feature>
<organism evidence="2 3">
    <name type="scientific">Friedmanniomyces endolithicus</name>
    <dbReference type="NCBI Taxonomy" id="329885"/>
    <lineage>
        <taxon>Eukaryota</taxon>
        <taxon>Fungi</taxon>
        <taxon>Dikarya</taxon>
        <taxon>Ascomycota</taxon>
        <taxon>Pezizomycotina</taxon>
        <taxon>Dothideomycetes</taxon>
        <taxon>Dothideomycetidae</taxon>
        <taxon>Mycosphaerellales</taxon>
        <taxon>Teratosphaeriaceae</taxon>
        <taxon>Friedmanniomyces</taxon>
    </lineage>
</organism>
<evidence type="ECO:0000256" key="1">
    <source>
        <dbReference type="SAM" id="MobiDB-lite"/>
    </source>
</evidence>
<gene>
    <name evidence="2" type="ORF">LTR91_015107</name>
</gene>
<comment type="caution">
    <text evidence="2">The sequence shown here is derived from an EMBL/GenBank/DDBJ whole genome shotgun (WGS) entry which is preliminary data.</text>
</comment>
<sequence>MQILTTLTTLAAYTSTSLSNSTPTAILNSTEPTPSPPHDGGGTSQPFPLTTTIYFYSTTSSYPTNSTTCPQNLGNSTLYADVCTPILWPAIAVATVPGNECTITIYEGTSSCEGEARKEVLVIPAGQGCVAMEVEGVGVASGVWACR</sequence>
<evidence type="ECO:0000313" key="2">
    <source>
        <dbReference type="EMBL" id="KAK0972561.1"/>
    </source>
</evidence>
<protein>
    <submittedName>
        <fullName evidence="2">Uncharacterized protein</fullName>
    </submittedName>
</protein>
<proteinExistence type="predicted"/>
<reference evidence="2" key="1">
    <citation type="submission" date="2023-06" db="EMBL/GenBank/DDBJ databases">
        <title>Black Yeasts Isolated from many extreme environments.</title>
        <authorList>
            <person name="Coleine C."/>
            <person name="Stajich J.E."/>
            <person name="Selbmann L."/>
        </authorList>
    </citation>
    <scope>NUCLEOTIDE SEQUENCE</scope>
    <source>
        <strain evidence="2">CCFEE 5200</strain>
    </source>
</reference>
<keyword evidence="3" id="KW-1185">Reference proteome</keyword>